<evidence type="ECO:0000313" key="5">
    <source>
        <dbReference type="EMBL" id="KAK9041659.1"/>
    </source>
</evidence>
<feature type="domain" description="Terpene synthase metal-binding" evidence="4">
    <location>
        <begin position="260"/>
        <end position="498"/>
    </location>
</feature>
<reference evidence="5 6" key="1">
    <citation type="journal article" date="2024" name="G3 (Bethesda)">
        <title>Genome assembly of Hibiscus sabdariffa L. provides insights into metabolisms of medicinal natural products.</title>
        <authorList>
            <person name="Kim T."/>
        </authorList>
    </citation>
    <scope>NUCLEOTIDE SEQUENCE [LARGE SCALE GENOMIC DNA]</scope>
    <source>
        <strain evidence="5">TK-2024</strain>
        <tissue evidence="5">Old leaves</tissue>
    </source>
</reference>
<evidence type="ECO:0000256" key="1">
    <source>
        <dbReference type="ARBA" id="ARBA00022723"/>
    </source>
</evidence>
<comment type="caution">
    <text evidence="5">The sequence shown here is derived from an EMBL/GenBank/DDBJ whole genome shotgun (WGS) entry which is preliminary data.</text>
</comment>
<dbReference type="PANTHER" id="PTHR31225">
    <property type="entry name" value="OS04G0344100 PROTEIN-RELATED"/>
    <property type="match status" value="1"/>
</dbReference>
<dbReference type="InterPro" id="IPR005630">
    <property type="entry name" value="Terpene_synthase_metal-bd"/>
</dbReference>
<dbReference type="PANTHER" id="PTHR31225:SF248">
    <property type="entry name" value="(+)-DELTA-CADINENE SYNTHASE"/>
    <property type="match status" value="1"/>
</dbReference>
<keyword evidence="1" id="KW-0479">Metal-binding</keyword>
<gene>
    <name evidence="5" type="ORF">V6N11_016749</name>
</gene>
<keyword evidence="2" id="KW-0460">Magnesium</keyword>
<dbReference type="CDD" id="cd00684">
    <property type="entry name" value="Terpene_cyclase_plant_C1"/>
    <property type="match status" value="2"/>
</dbReference>
<evidence type="ECO:0000259" key="4">
    <source>
        <dbReference type="Pfam" id="PF03936"/>
    </source>
</evidence>
<keyword evidence="6" id="KW-1185">Reference proteome</keyword>
<dbReference type="InterPro" id="IPR008930">
    <property type="entry name" value="Terpenoid_cyclase/PrenylTrfase"/>
</dbReference>
<proteinExistence type="predicted"/>
<feature type="domain" description="Terpene synthase N-terminal" evidence="3">
    <location>
        <begin position="558"/>
        <end position="732"/>
    </location>
</feature>
<dbReference type="InterPro" id="IPR044814">
    <property type="entry name" value="Terpene_cyclase_plant_C1"/>
</dbReference>
<organism evidence="5 6">
    <name type="scientific">Hibiscus sabdariffa</name>
    <name type="common">roselle</name>
    <dbReference type="NCBI Taxonomy" id="183260"/>
    <lineage>
        <taxon>Eukaryota</taxon>
        <taxon>Viridiplantae</taxon>
        <taxon>Streptophyta</taxon>
        <taxon>Embryophyta</taxon>
        <taxon>Tracheophyta</taxon>
        <taxon>Spermatophyta</taxon>
        <taxon>Magnoliopsida</taxon>
        <taxon>eudicotyledons</taxon>
        <taxon>Gunneridae</taxon>
        <taxon>Pentapetalae</taxon>
        <taxon>rosids</taxon>
        <taxon>malvids</taxon>
        <taxon>Malvales</taxon>
        <taxon>Malvaceae</taxon>
        <taxon>Malvoideae</taxon>
        <taxon>Hibiscus</taxon>
    </lineage>
</organism>
<dbReference type="SUPFAM" id="SSF48576">
    <property type="entry name" value="Terpenoid synthases"/>
    <property type="match status" value="2"/>
</dbReference>
<dbReference type="InterPro" id="IPR050148">
    <property type="entry name" value="Terpene_synthase-like"/>
</dbReference>
<evidence type="ECO:0000256" key="2">
    <source>
        <dbReference type="ARBA" id="ARBA00022842"/>
    </source>
</evidence>
<dbReference type="Proteomes" id="UP001396334">
    <property type="component" value="Unassembled WGS sequence"/>
</dbReference>
<dbReference type="Pfam" id="PF01397">
    <property type="entry name" value="Terpene_synth"/>
    <property type="match status" value="2"/>
</dbReference>
<dbReference type="InterPro" id="IPR036965">
    <property type="entry name" value="Terpene_synth_N_sf"/>
</dbReference>
<dbReference type="InterPro" id="IPR001906">
    <property type="entry name" value="Terpene_synth_N"/>
</dbReference>
<feature type="domain" description="Terpene synthase metal-binding" evidence="4">
    <location>
        <begin position="784"/>
        <end position="955"/>
    </location>
</feature>
<dbReference type="Gene3D" id="1.10.600.10">
    <property type="entry name" value="Farnesyl Diphosphate Synthase"/>
    <property type="match status" value="2"/>
</dbReference>
<dbReference type="Gene3D" id="1.50.10.130">
    <property type="entry name" value="Terpene synthase, N-terminal domain"/>
    <property type="match status" value="2"/>
</dbReference>
<accession>A0ABR2TWM6</accession>
<dbReference type="EMBL" id="JBBPBN010000004">
    <property type="protein sequence ID" value="KAK9041659.1"/>
    <property type="molecule type" value="Genomic_DNA"/>
</dbReference>
<sequence length="1012" mass="117693">MSSGNPVPSDQEGNLSMENRHLANFVPDVWGDTFLAPPPQLDLDDITRSEYQELKEQVRRMLNMDDNPSQKLDLIDAIQRLGVAYHFHKEIEDALQIIYHHHCNHTQNDDDLYTTAVRFRLLREHGFHVDSQTFNKFKDEEGDFKKSLISDVKGMLQLYEAAHFQVHGEIILEEALSFTNFHLKLAETKVEYPLSTQIADALNRPLRKSLPRLVARSFISIYEGYDTHNQNLLKFAKLDFKIVQHLHRKEINELTRWWKGLDVTTNFFFARDRLVEGYFWILGAYFEPHYSVARIFSSKLTALVSILDDIYDAYGTYEELVIFTKAIDRWDINSIDKLPNYMKLWYEELLKVFKDMEDLMSKEGKTYRVQFAIDAMKLQAEVYFAEAKWFHEKYIPTVEEYLSVALISTGYLNAAIASFVAMDDTITKDTFIWAFNDPKILRASSAICRLMDDVVSHKFEQERGHVSSAVECYMNQYGTSMQVAYEELFKQVNDAWKDINEGFLKPTAAPTSALYLILNLARVMDVLYKGEDAYTRAAVAWLSQYENHHLAKFVPDVWGDTFLAPPPQLDMDDITRSEYQEIKEQVRRMLNMDDNPSQKLDLIDAVQRLGVAYHFDKEIEDALQIIYHHHCNHVPVDDDDDLYTTAVRFRLLREHGFHVDSQTFNKFKDEEGDFKKSLISDVKGMLQLYEAAHFQVHGEIILEEALSFTNFHLKLAETKVDYPLSTQIADALNRPLRKSLPRLVARSFISIYQGYGTHDPNLLKFAKLDFKIVQHLHKKEVYELNRWDINCIDQLPDYMKVWYKEALNVYKDMEDLMSKEGKTYCVQFVIDAMKRQSQVYHVEAKWFHENYIPTMEEYMSIALMSSAYPNLTIASLVGMEENITKETFVWAFNVPKILKASSTICRLMDDVVSHEFEHERGHVSSAVECYMNQYETSMQATYDELFKQVKDAWKDINEGFLKPMAASTSVLYRILNLAKVMDLYYKGEDAYTLAGDSAKTSITVVLIDSILI</sequence>
<evidence type="ECO:0000259" key="3">
    <source>
        <dbReference type="Pfam" id="PF01397"/>
    </source>
</evidence>
<dbReference type="SFLD" id="SFLDS00005">
    <property type="entry name" value="Isoprenoid_Synthase_Type_I"/>
    <property type="match status" value="1"/>
</dbReference>
<dbReference type="InterPro" id="IPR034741">
    <property type="entry name" value="Terpene_cyclase-like_1_C"/>
</dbReference>
<name>A0ABR2TWM6_9ROSI</name>
<dbReference type="SFLD" id="SFLDG01019">
    <property type="entry name" value="Terpene_Cyclase_Like_1_C_Termi"/>
    <property type="match status" value="1"/>
</dbReference>
<dbReference type="SFLD" id="SFLDG01014">
    <property type="entry name" value="Terpene_Cyclase_Like_1_N-term"/>
    <property type="match status" value="2"/>
</dbReference>
<evidence type="ECO:0008006" key="7">
    <source>
        <dbReference type="Google" id="ProtNLM"/>
    </source>
</evidence>
<protein>
    <recommendedName>
        <fullName evidence="7">(+)-delta-cadinene synthase</fullName>
    </recommendedName>
</protein>
<evidence type="ECO:0000313" key="6">
    <source>
        <dbReference type="Proteomes" id="UP001396334"/>
    </source>
</evidence>
<dbReference type="InterPro" id="IPR008949">
    <property type="entry name" value="Isoprenoid_synthase_dom_sf"/>
</dbReference>
<dbReference type="SUPFAM" id="SSF48239">
    <property type="entry name" value="Terpenoid cyclases/Protein prenyltransferases"/>
    <property type="match status" value="2"/>
</dbReference>
<feature type="domain" description="Terpene synthase N-terminal" evidence="3">
    <location>
        <begin position="30"/>
        <end position="202"/>
    </location>
</feature>
<dbReference type="Pfam" id="PF03936">
    <property type="entry name" value="Terpene_synth_C"/>
    <property type="match status" value="2"/>
</dbReference>